<protein>
    <submittedName>
        <fullName evidence="2">Uncharacterized protein</fullName>
    </submittedName>
</protein>
<proteinExistence type="predicted"/>
<dbReference type="HOGENOM" id="CLU_2205226_0_0_7"/>
<dbReference type="Proteomes" id="UP000019140">
    <property type="component" value="Unassembled WGS sequence"/>
</dbReference>
<keyword evidence="3" id="KW-1185">Reference proteome</keyword>
<name>W4LTS9_9BACT</name>
<evidence type="ECO:0000313" key="3">
    <source>
        <dbReference type="Proteomes" id="UP000019140"/>
    </source>
</evidence>
<organism evidence="2 3">
    <name type="scientific">Candidatus Entotheonella gemina</name>
    <dbReference type="NCBI Taxonomy" id="1429439"/>
    <lineage>
        <taxon>Bacteria</taxon>
        <taxon>Pseudomonadati</taxon>
        <taxon>Nitrospinota/Tectimicrobiota group</taxon>
        <taxon>Candidatus Tectimicrobiota</taxon>
        <taxon>Candidatus Entotheonellia</taxon>
        <taxon>Candidatus Entotheonellales</taxon>
        <taxon>Candidatus Entotheonellaceae</taxon>
        <taxon>Candidatus Entotheonella</taxon>
    </lineage>
</organism>
<evidence type="ECO:0000256" key="1">
    <source>
        <dbReference type="SAM" id="MobiDB-lite"/>
    </source>
</evidence>
<comment type="caution">
    <text evidence="2">The sequence shown here is derived from an EMBL/GenBank/DDBJ whole genome shotgun (WGS) entry which is preliminary data.</text>
</comment>
<dbReference type="AlphaFoldDB" id="W4LTS9"/>
<sequence length="107" mass="12218">MWLRILWILGIGLLFAVSDVPTVAAEAVDVCYKHKETEAVRFKCRRTQAPNDASPKIRCYDSRQRRYVEAKPSAMWEELPGDHADCQPPVLVRDRRPGPPRGDADKE</sequence>
<feature type="compositionally biased region" description="Basic and acidic residues" evidence="1">
    <location>
        <begin position="92"/>
        <end position="107"/>
    </location>
</feature>
<accession>W4LTS9</accession>
<gene>
    <name evidence="2" type="ORF">ETSY2_37805</name>
</gene>
<dbReference type="EMBL" id="AZHX01001655">
    <property type="protein sequence ID" value="ETX01131.1"/>
    <property type="molecule type" value="Genomic_DNA"/>
</dbReference>
<feature type="region of interest" description="Disordered" evidence="1">
    <location>
        <begin position="78"/>
        <end position="107"/>
    </location>
</feature>
<evidence type="ECO:0000313" key="2">
    <source>
        <dbReference type="EMBL" id="ETX01131.1"/>
    </source>
</evidence>
<reference evidence="2 3" key="1">
    <citation type="journal article" date="2014" name="Nature">
        <title>An environmental bacterial taxon with a large and distinct metabolic repertoire.</title>
        <authorList>
            <person name="Wilson M.C."/>
            <person name="Mori T."/>
            <person name="Ruckert C."/>
            <person name="Uria A.R."/>
            <person name="Helf M.J."/>
            <person name="Takada K."/>
            <person name="Gernert C."/>
            <person name="Steffens U.A."/>
            <person name="Heycke N."/>
            <person name="Schmitt S."/>
            <person name="Rinke C."/>
            <person name="Helfrich E.J."/>
            <person name="Brachmann A.O."/>
            <person name="Gurgui C."/>
            <person name="Wakimoto T."/>
            <person name="Kracht M."/>
            <person name="Crusemann M."/>
            <person name="Hentschel U."/>
            <person name="Abe I."/>
            <person name="Matsunaga S."/>
            <person name="Kalinowski J."/>
            <person name="Takeyama H."/>
            <person name="Piel J."/>
        </authorList>
    </citation>
    <scope>NUCLEOTIDE SEQUENCE [LARGE SCALE GENOMIC DNA]</scope>
    <source>
        <strain evidence="3">TSY2</strain>
    </source>
</reference>